<organism evidence="3 4">
    <name type="scientific">Prescottella equi ATCC 33707</name>
    <dbReference type="NCBI Taxonomy" id="525370"/>
    <lineage>
        <taxon>Bacteria</taxon>
        <taxon>Bacillati</taxon>
        <taxon>Actinomycetota</taxon>
        <taxon>Actinomycetes</taxon>
        <taxon>Mycobacteriales</taxon>
        <taxon>Nocardiaceae</taxon>
        <taxon>Prescottella</taxon>
    </lineage>
</organism>
<keyword evidence="2" id="KW-1133">Transmembrane helix</keyword>
<name>E9T7Q0_RHOHA</name>
<dbReference type="STRING" id="43767.A6I91_17485"/>
<gene>
    <name evidence="3" type="ORF">HMPREF0724_14799</name>
</gene>
<accession>E9T7Q0</accession>
<keyword evidence="2" id="KW-0812">Transmembrane</keyword>
<feature type="transmembrane region" description="Helical" evidence="2">
    <location>
        <begin position="37"/>
        <end position="64"/>
    </location>
</feature>
<dbReference type="AlphaFoldDB" id="E9T7Q0"/>
<evidence type="ECO:0000313" key="4">
    <source>
        <dbReference type="Proteomes" id="UP000004245"/>
    </source>
</evidence>
<protein>
    <recommendedName>
        <fullName evidence="5">SdpI/YhfL protein family</fullName>
    </recommendedName>
</protein>
<dbReference type="Proteomes" id="UP000004245">
    <property type="component" value="Unassembled WGS sequence"/>
</dbReference>
<evidence type="ECO:0000256" key="2">
    <source>
        <dbReference type="SAM" id="Phobius"/>
    </source>
</evidence>
<dbReference type="EMBL" id="ADNW02000032">
    <property type="protein sequence ID" value="EGD21511.1"/>
    <property type="molecule type" value="Genomic_DNA"/>
</dbReference>
<proteinExistence type="predicted"/>
<feature type="region of interest" description="Disordered" evidence="1">
    <location>
        <begin position="1"/>
        <end position="32"/>
    </location>
</feature>
<evidence type="ECO:0008006" key="5">
    <source>
        <dbReference type="Google" id="ProtNLM"/>
    </source>
</evidence>
<keyword evidence="4" id="KW-1185">Reference proteome</keyword>
<comment type="caution">
    <text evidence="3">The sequence shown here is derived from an EMBL/GenBank/DDBJ whole genome shotgun (WGS) entry which is preliminary data.</text>
</comment>
<evidence type="ECO:0000256" key="1">
    <source>
        <dbReference type="SAM" id="MobiDB-lite"/>
    </source>
</evidence>
<feature type="transmembrane region" description="Helical" evidence="2">
    <location>
        <begin position="94"/>
        <end position="116"/>
    </location>
</feature>
<sequence>MVAIYLDDGNTVNQGKASADPEDSQEHPGTPARSTRLYRGCVVIVAVVLFIAALALGAIGVAGLTGRLERNRWFGVRTPQSLRDEETFALANKVAAPTMLAAAGVLVIGGLAAVLLDGVLPIVAVIVALVAALFTIAAGGTLGSKAAGALPETSGCGTSCGACSLKGACEPA</sequence>
<keyword evidence="2" id="KW-0472">Membrane</keyword>
<evidence type="ECO:0000313" key="3">
    <source>
        <dbReference type="EMBL" id="EGD21511.1"/>
    </source>
</evidence>
<feature type="transmembrane region" description="Helical" evidence="2">
    <location>
        <begin position="122"/>
        <end position="142"/>
    </location>
</feature>
<reference evidence="3" key="1">
    <citation type="submission" date="2011-01" db="EMBL/GenBank/DDBJ databases">
        <authorList>
            <person name="Muzny D."/>
            <person name="Qin X."/>
            <person name="Buhay C."/>
            <person name="Dugan-Rocha S."/>
            <person name="Ding Y."/>
            <person name="Chen G."/>
            <person name="Hawes A."/>
            <person name="Holder M."/>
            <person name="Jhangiani S."/>
            <person name="Johnson A."/>
            <person name="Khan Z."/>
            <person name="Li Z."/>
            <person name="Liu W."/>
            <person name="Liu X."/>
            <person name="Perez L."/>
            <person name="Shen H."/>
            <person name="Wang Q."/>
            <person name="Watt J."/>
            <person name="Xi L."/>
            <person name="Xin Y."/>
            <person name="Zhou J."/>
            <person name="Deng J."/>
            <person name="Jiang H."/>
            <person name="Liu Y."/>
            <person name="Qu J."/>
            <person name="Song X.-Z."/>
            <person name="Zhang L."/>
            <person name="Villasana D."/>
            <person name="Johnson A."/>
            <person name="Liu J."/>
            <person name="Liyanage D."/>
            <person name="Lorensuhewa L."/>
            <person name="Robinson T."/>
            <person name="Song A."/>
            <person name="Song B.-B."/>
            <person name="Dinh H."/>
            <person name="Thornton R."/>
            <person name="Coyle M."/>
            <person name="Francisco L."/>
            <person name="Jackson L."/>
            <person name="Javaid M."/>
            <person name="Korchina V."/>
            <person name="Kovar C."/>
            <person name="Mata R."/>
            <person name="Mathew T."/>
            <person name="Ngo R."/>
            <person name="Nguyen L."/>
            <person name="Nguyen N."/>
            <person name="Okwuonu G."/>
            <person name="Ongeri F."/>
            <person name="Pham C."/>
            <person name="Simmons D."/>
            <person name="Wilczek-Boney K."/>
            <person name="Hale W."/>
            <person name="Jakkamsetti A."/>
            <person name="Pham P."/>
            <person name="Ruth R."/>
            <person name="San Lucas F."/>
            <person name="Warren J."/>
            <person name="Zhang J."/>
            <person name="Zhao Z."/>
            <person name="Zhou C."/>
            <person name="Zhu D."/>
            <person name="Lee S."/>
            <person name="Bess C."/>
            <person name="Blankenburg K."/>
            <person name="Forbes L."/>
            <person name="Fu Q."/>
            <person name="Gubbala S."/>
            <person name="Hirani K."/>
            <person name="Jayaseelan J.C."/>
            <person name="Lara F."/>
            <person name="Munidasa M."/>
            <person name="Palculict T."/>
            <person name="Patil S."/>
            <person name="Pu L.-L."/>
            <person name="Saada N."/>
            <person name="Tang L."/>
            <person name="Weissenberger G."/>
            <person name="Zhu Y."/>
            <person name="Hemphill L."/>
            <person name="Shang Y."/>
            <person name="Youmans B."/>
            <person name="Ayvaz T."/>
            <person name="Ross M."/>
            <person name="Santibanez J."/>
            <person name="Aqrawi P."/>
            <person name="Gross S."/>
            <person name="Joshi V."/>
            <person name="Fowler G."/>
            <person name="Nazareth L."/>
            <person name="Reid J."/>
            <person name="Worley K."/>
            <person name="Petrosino J."/>
            <person name="Highlander S."/>
            <person name="Gibbs R."/>
        </authorList>
    </citation>
    <scope>NUCLEOTIDE SEQUENCE [LARGE SCALE GENOMIC DNA]</scope>
    <source>
        <strain evidence="3">ATCC 33707</strain>
    </source>
</reference>
<dbReference type="Pfam" id="PF13630">
    <property type="entry name" value="SdpI"/>
    <property type="match status" value="1"/>
</dbReference>
<dbReference type="HOGENOM" id="CLU_130251_0_0_11"/>
<dbReference type="InterPro" id="IPR025962">
    <property type="entry name" value="SdpI/YhfL"/>
</dbReference>